<dbReference type="GO" id="GO:0003677">
    <property type="term" value="F:DNA binding"/>
    <property type="evidence" value="ECO:0007669"/>
    <property type="project" value="UniProtKB-KW"/>
</dbReference>
<dbReference type="InterPro" id="IPR036390">
    <property type="entry name" value="WH_DNA-bd_sf"/>
</dbReference>
<dbReference type="Pfam" id="PF00027">
    <property type="entry name" value="cNMP_binding"/>
    <property type="match status" value="1"/>
</dbReference>
<keyword evidence="2" id="KW-0238">DNA-binding</keyword>
<evidence type="ECO:0000259" key="5">
    <source>
        <dbReference type="PROSITE" id="PS51063"/>
    </source>
</evidence>
<dbReference type="SUPFAM" id="SSF51206">
    <property type="entry name" value="cAMP-binding domain-like"/>
    <property type="match status" value="1"/>
</dbReference>
<gene>
    <name evidence="6" type="ORF">G8770_12240</name>
</gene>
<dbReference type="PANTHER" id="PTHR24567:SF74">
    <property type="entry name" value="HTH-TYPE TRANSCRIPTIONAL REGULATOR ARCR"/>
    <property type="match status" value="1"/>
</dbReference>
<evidence type="ECO:0000256" key="3">
    <source>
        <dbReference type="ARBA" id="ARBA00023163"/>
    </source>
</evidence>
<dbReference type="InterPro" id="IPR014710">
    <property type="entry name" value="RmlC-like_jellyroll"/>
</dbReference>
<dbReference type="PANTHER" id="PTHR24567">
    <property type="entry name" value="CRP FAMILY TRANSCRIPTIONAL REGULATORY PROTEIN"/>
    <property type="match status" value="1"/>
</dbReference>
<evidence type="ECO:0000256" key="1">
    <source>
        <dbReference type="ARBA" id="ARBA00023015"/>
    </source>
</evidence>
<dbReference type="PROSITE" id="PS50042">
    <property type="entry name" value="CNMP_BINDING_3"/>
    <property type="match status" value="1"/>
</dbReference>
<accession>A0A9E5JWR1</accession>
<keyword evidence="3" id="KW-0804">Transcription</keyword>
<reference evidence="6" key="1">
    <citation type="submission" date="2020-03" db="EMBL/GenBank/DDBJ databases">
        <authorList>
            <person name="Guo F."/>
        </authorList>
    </citation>
    <scope>NUCLEOTIDE SEQUENCE</scope>
    <source>
        <strain evidence="6">JCM 30134</strain>
    </source>
</reference>
<dbReference type="PROSITE" id="PS51063">
    <property type="entry name" value="HTH_CRP_2"/>
    <property type="match status" value="1"/>
</dbReference>
<name>A0A9E5JWR1_9GAMM</name>
<dbReference type="Pfam" id="PF13545">
    <property type="entry name" value="HTH_Crp_2"/>
    <property type="match status" value="1"/>
</dbReference>
<comment type="caution">
    <text evidence="6">The sequence shown here is derived from an EMBL/GenBank/DDBJ whole genome shotgun (WGS) entry which is preliminary data.</text>
</comment>
<evidence type="ECO:0000313" key="7">
    <source>
        <dbReference type="Proteomes" id="UP000787472"/>
    </source>
</evidence>
<dbReference type="SMART" id="SM00100">
    <property type="entry name" value="cNMP"/>
    <property type="match status" value="1"/>
</dbReference>
<dbReference type="InterPro" id="IPR050397">
    <property type="entry name" value="Env_Response_Regulators"/>
</dbReference>
<proteinExistence type="predicted"/>
<dbReference type="AlphaFoldDB" id="A0A9E5JWR1"/>
<dbReference type="GO" id="GO:0005829">
    <property type="term" value="C:cytosol"/>
    <property type="evidence" value="ECO:0007669"/>
    <property type="project" value="TreeGrafter"/>
</dbReference>
<evidence type="ECO:0000256" key="2">
    <source>
        <dbReference type="ARBA" id="ARBA00023125"/>
    </source>
</evidence>
<dbReference type="InterPro" id="IPR012318">
    <property type="entry name" value="HTH_CRP"/>
</dbReference>
<dbReference type="RefSeq" id="WP_167186868.1">
    <property type="nucleotide sequence ID" value="NZ_JAAONZ010000008.1"/>
</dbReference>
<feature type="domain" description="HTH crp-type" evidence="5">
    <location>
        <begin position="150"/>
        <end position="223"/>
    </location>
</feature>
<keyword evidence="7" id="KW-1185">Reference proteome</keyword>
<dbReference type="Gene3D" id="1.10.10.10">
    <property type="entry name" value="Winged helix-like DNA-binding domain superfamily/Winged helix DNA-binding domain"/>
    <property type="match status" value="1"/>
</dbReference>
<dbReference type="Proteomes" id="UP000787472">
    <property type="component" value="Unassembled WGS sequence"/>
</dbReference>
<dbReference type="InterPro" id="IPR018490">
    <property type="entry name" value="cNMP-bd_dom_sf"/>
</dbReference>
<organism evidence="6 7">
    <name type="scientific">Pseudomaricurvus hydrocarbonicus</name>
    <dbReference type="NCBI Taxonomy" id="1470433"/>
    <lineage>
        <taxon>Bacteria</taxon>
        <taxon>Pseudomonadati</taxon>
        <taxon>Pseudomonadota</taxon>
        <taxon>Gammaproteobacteria</taxon>
        <taxon>Cellvibrionales</taxon>
        <taxon>Cellvibrionaceae</taxon>
        <taxon>Pseudomaricurvus</taxon>
    </lineage>
</organism>
<dbReference type="SUPFAM" id="SSF46785">
    <property type="entry name" value="Winged helix' DNA-binding domain"/>
    <property type="match status" value="1"/>
</dbReference>
<evidence type="ECO:0000313" key="6">
    <source>
        <dbReference type="EMBL" id="NHO66310.1"/>
    </source>
</evidence>
<evidence type="ECO:0000259" key="4">
    <source>
        <dbReference type="PROSITE" id="PS50042"/>
    </source>
</evidence>
<dbReference type="Gene3D" id="2.60.120.10">
    <property type="entry name" value="Jelly Rolls"/>
    <property type="match status" value="1"/>
</dbReference>
<dbReference type="CDD" id="cd00038">
    <property type="entry name" value="CAP_ED"/>
    <property type="match status" value="1"/>
</dbReference>
<dbReference type="InterPro" id="IPR036388">
    <property type="entry name" value="WH-like_DNA-bd_sf"/>
</dbReference>
<feature type="domain" description="Cyclic nucleotide-binding" evidence="4">
    <location>
        <begin position="16"/>
        <end position="119"/>
    </location>
</feature>
<dbReference type="GO" id="GO:0003700">
    <property type="term" value="F:DNA-binding transcription factor activity"/>
    <property type="evidence" value="ECO:0007669"/>
    <property type="project" value="TreeGrafter"/>
</dbReference>
<protein>
    <submittedName>
        <fullName evidence="6">Crp/Fnr family transcriptional regulator</fullName>
    </submittedName>
</protein>
<keyword evidence="1" id="KW-0805">Transcription regulation</keyword>
<dbReference type="SMART" id="SM00419">
    <property type="entry name" value="HTH_CRP"/>
    <property type="match status" value="1"/>
</dbReference>
<dbReference type="InterPro" id="IPR000595">
    <property type="entry name" value="cNMP-bd_dom"/>
</dbReference>
<dbReference type="EMBL" id="JAAONZ010000008">
    <property type="protein sequence ID" value="NHO66310.1"/>
    <property type="molecule type" value="Genomic_DNA"/>
</dbReference>
<sequence length="232" mass="26050">MVDKTLISTAIRENVWFQGMPEDMLDRLVAMASIKTLADGAYLYAKNEEADGIYAVLAGAIVAGGCSENGKRAVYAVLEPGSWVGEASMFDRRPRVSDAIAKGETKILFIPRVKFQQLLDERPQLYKYFIGILCEHYRQASRLVEASMMRSVTERLALRLLDLTARYDFSCQDGKPASVKVSQEELSLMAGTTRQRINQELKSWEKHGWIEVSYGYVTILDRAALEGLLTLI</sequence>